<accession>J3MQT0</accession>
<protein>
    <submittedName>
        <fullName evidence="2">Uncharacterized protein</fullName>
    </submittedName>
</protein>
<dbReference type="EnsemblPlants" id="OB08G14590.1">
    <property type="protein sequence ID" value="OB08G14590.1"/>
    <property type="gene ID" value="OB08G14590"/>
</dbReference>
<reference evidence="2" key="1">
    <citation type="journal article" date="2013" name="Nat. Commun.">
        <title>Whole-genome sequencing of Oryza brachyantha reveals mechanisms underlying Oryza genome evolution.</title>
        <authorList>
            <person name="Chen J."/>
            <person name="Huang Q."/>
            <person name="Gao D."/>
            <person name="Wang J."/>
            <person name="Lang Y."/>
            <person name="Liu T."/>
            <person name="Li B."/>
            <person name="Bai Z."/>
            <person name="Luis Goicoechea J."/>
            <person name="Liang C."/>
            <person name="Chen C."/>
            <person name="Zhang W."/>
            <person name="Sun S."/>
            <person name="Liao Y."/>
            <person name="Zhang X."/>
            <person name="Yang L."/>
            <person name="Song C."/>
            <person name="Wang M."/>
            <person name="Shi J."/>
            <person name="Liu G."/>
            <person name="Liu J."/>
            <person name="Zhou H."/>
            <person name="Zhou W."/>
            <person name="Yu Q."/>
            <person name="An N."/>
            <person name="Chen Y."/>
            <person name="Cai Q."/>
            <person name="Wang B."/>
            <person name="Liu B."/>
            <person name="Min J."/>
            <person name="Huang Y."/>
            <person name="Wu H."/>
            <person name="Li Z."/>
            <person name="Zhang Y."/>
            <person name="Yin Y."/>
            <person name="Song W."/>
            <person name="Jiang J."/>
            <person name="Jackson S.A."/>
            <person name="Wing R.A."/>
            <person name="Wang J."/>
            <person name="Chen M."/>
        </authorList>
    </citation>
    <scope>NUCLEOTIDE SEQUENCE [LARGE SCALE GENOMIC DNA]</scope>
    <source>
        <strain evidence="2">cv. IRGC 101232</strain>
    </source>
</reference>
<proteinExistence type="predicted"/>
<dbReference type="HOGENOM" id="CLU_2227311_0_0_1"/>
<evidence type="ECO:0000313" key="2">
    <source>
        <dbReference type="EnsemblPlants" id="OB08G14590.1"/>
    </source>
</evidence>
<sequence length="106" mass="11446">MDQKEELQIKEMKSSMAPAATPKQEANDGQAIVTPPRAGFRISAAYRPHGRRRTPRYSLDARARRRRIIICCGVTAAAPACCSVRCSAASSIADSLATTACAWYCG</sequence>
<feature type="region of interest" description="Disordered" evidence="1">
    <location>
        <begin position="1"/>
        <end position="31"/>
    </location>
</feature>
<keyword evidence="3" id="KW-1185">Reference proteome</keyword>
<reference evidence="2" key="2">
    <citation type="submission" date="2013-04" db="UniProtKB">
        <authorList>
            <consortium name="EnsemblPlants"/>
        </authorList>
    </citation>
    <scope>IDENTIFICATION</scope>
</reference>
<evidence type="ECO:0000256" key="1">
    <source>
        <dbReference type="SAM" id="MobiDB-lite"/>
    </source>
</evidence>
<dbReference type="AlphaFoldDB" id="J3MQT0"/>
<dbReference type="Proteomes" id="UP000006038">
    <property type="component" value="Chromosome 8"/>
</dbReference>
<name>J3MQT0_ORYBR</name>
<dbReference type="Gramene" id="OB08G14590.1">
    <property type="protein sequence ID" value="OB08G14590.1"/>
    <property type="gene ID" value="OB08G14590"/>
</dbReference>
<evidence type="ECO:0000313" key="3">
    <source>
        <dbReference type="Proteomes" id="UP000006038"/>
    </source>
</evidence>
<organism evidence="2">
    <name type="scientific">Oryza brachyantha</name>
    <name type="common">malo sina</name>
    <dbReference type="NCBI Taxonomy" id="4533"/>
    <lineage>
        <taxon>Eukaryota</taxon>
        <taxon>Viridiplantae</taxon>
        <taxon>Streptophyta</taxon>
        <taxon>Embryophyta</taxon>
        <taxon>Tracheophyta</taxon>
        <taxon>Spermatophyta</taxon>
        <taxon>Magnoliopsida</taxon>
        <taxon>Liliopsida</taxon>
        <taxon>Poales</taxon>
        <taxon>Poaceae</taxon>
        <taxon>BOP clade</taxon>
        <taxon>Oryzoideae</taxon>
        <taxon>Oryzeae</taxon>
        <taxon>Oryzinae</taxon>
        <taxon>Oryza</taxon>
    </lineage>
</organism>
<feature type="compositionally biased region" description="Basic and acidic residues" evidence="1">
    <location>
        <begin position="1"/>
        <end position="13"/>
    </location>
</feature>